<dbReference type="Proteomes" id="UP000284822">
    <property type="component" value="Unassembled WGS sequence"/>
</dbReference>
<comment type="caution">
    <text evidence="2">The sequence shown here is derived from an EMBL/GenBank/DDBJ whole genome shotgun (WGS) entry which is preliminary data.</text>
</comment>
<organism evidence="2 3">
    <name type="scientific">Bombilactobacillus bombi</name>
    <dbReference type="NCBI Taxonomy" id="1303590"/>
    <lineage>
        <taxon>Bacteria</taxon>
        <taxon>Bacillati</taxon>
        <taxon>Bacillota</taxon>
        <taxon>Bacilli</taxon>
        <taxon>Lactobacillales</taxon>
        <taxon>Lactobacillaceae</taxon>
        <taxon>Bombilactobacillus</taxon>
    </lineage>
</organism>
<feature type="transmembrane region" description="Helical" evidence="1">
    <location>
        <begin position="79"/>
        <end position="104"/>
    </location>
</feature>
<dbReference type="AlphaFoldDB" id="A0A417ZD43"/>
<keyword evidence="1" id="KW-1133">Transmembrane helix</keyword>
<dbReference type="GO" id="GO:0042802">
    <property type="term" value="F:identical protein binding"/>
    <property type="evidence" value="ECO:0007669"/>
    <property type="project" value="TreeGrafter"/>
</dbReference>
<protein>
    <recommendedName>
        <fullName evidence="4">SpoOB alpha-helical domain-containing protein</fullName>
    </recommendedName>
</protein>
<accession>A0A417ZD43</accession>
<gene>
    <name evidence="2" type="ORF">DS832_01455</name>
</gene>
<name>A0A417ZD43_9LACO</name>
<evidence type="ECO:0000256" key="1">
    <source>
        <dbReference type="SAM" id="Phobius"/>
    </source>
</evidence>
<sequence length="267" mass="30706">MLLILGDYCLLYWLCLHIFQINLTLLDFLKLALSSIITFGIIILGIVYFDYNVILMVLFAVEILIVALYLLLQKKLLANFFFLILSFLIILFAAQTSKVLVYALFKIPYALQESNWKLILSNTILMTIIVLLLAQGLNYLFKHFKVYSLLRTHSMNSLGVGSTILLIVIAFFSQIDSSNSNSTTTKVSLLFLLIIVIVGFVSIIWLRSQQQLLQLRHEQETNQQLVEYLSNLEYAQTEFRKFKHDYLNVLAGLTGYIENQDLEGLKK</sequence>
<feature type="transmembrane region" description="Helical" evidence="1">
    <location>
        <begin position="155"/>
        <end position="175"/>
    </location>
</feature>
<proteinExistence type="predicted"/>
<dbReference type="EMBL" id="QOCS01000004">
    <property type="protein sequence ID" value="RHW48556.1"/>
    <property type="molecule type" value="Genomic_DNA"/>
</dbReference>
<feature type="transmembrane region" description="Helical" evidence="1">
    <location>
        <begin position="187"/>
        <end position="206"/>
    </location>
</feature>
<keyword evidence="1" id="KW-0472">Membrane</keyword>
<dbReference type="PANTHER" id="PTHR40448:SF1">
    <property type="entry name" value="TWO-COMPONENT SENSOR HISTIDINE KINASE"/>
    <property type="match status" value="1"/>
</dbReference>
<keyword evidence="1" id="KW-0812">Transmembrane</keyword>
<dbReference type="RefSeq" id="WP_118910049.1">
    <property type="nucleotide sequence ID" value="NZ_QOCS01000004.1"/>
</dbReference>
<evidence type="ECO:0000313" key="2">
    <source>
        <dbReference type="EMBL" id="RHW48556.1"/>
    </source>
</evidence>
<dbReference type="PANTHER" id="PTHR40448">
    <property type="entry name" value="TWO-COMPONENT SENSOR HISTIDINE KINASE"/>
    <property type="match status" value="1"/>
</dbReference>
<feature type="transmembrane region" description="Helical" evidence="1">
    <location>
        <begin position="28"/>
        <end position="47"/>
    </location>
</feature>
<reference evidence="2 3" key="1">
    <citation type="submission" date="2018-07" db="EMBL/GenBank/DDBJ databases">
        <title>Genome sequences of six Lactobacillus spp. isolated from bumble bee guts.</title>
        <authorList>
            <person name="Motta E.V.S."/>
            <person name="Moran N.A."/>
        </authorList>
    </citation>
    <scope>NUCLEOTIDE SEQUENCE [LARGE SCALE GENOMIC DNA]</scope>
    <source>
        <strain evidence="2 3">LV-8.1</strain>
    </source>
</reference>
<feature type="transmembrane region" description="Helical" evidence="1">
    <location>
        <begin position="116"/>
        <end position="134"/>
    </location>
</feature>
<evidence type="ECO:0008006" key="4">
    <source>
        <dbReference type="Google" id="ProtNLM"/>
    </source>
</evidence>
<evidence type="ECO:0000313" key="3">
    <source>
        <dbReference type="Proteomes" id="UP000284822"/>
    </source>
</evidence>
<feature type="transmembrane region" description="Helical" evidence="1">
    <location>
        <begin position="53"/>
        <end position="72"/>
    </location>
</feature>